<dbReference type="Pfam" id="PF08031">
    <property type="entry name" value="BBE"/>
    <property type="match status" value="1"/>
</dbReference>
<organism evidence="5 6">
    <name type="scientific">Lophiotrema nucula</name>
    <dbReference type="NCBI Taxonomy" id="690887"/>
    <lineage>
        <taxon>Eukaryota</taxon>
        <taxon>Fungi</taxon>
        <taxon>Dikarya</taxon>
        <taxon>Ascomycota</taxon>
        <taxon>Pezizomycotina</taxon>
        <taxon>Dothideomycetes</taxon>
        <taxon>Pleosporomycetidae</taxon>
        <taxon>Pleosporales</taxon>
        <taxon>Lophiotremataceae</taxon>
        <taxon>Lophiotrema</taxon>
    </lineage>
</organism>
<dbReference type="InterPro" id="IPR016166">
    <property type="entry name" value="FAD-bd_PCMH"/>
</dbReference>
<dbReference type="SUPFAM" id="SSF56176">
    <property type="entry name" value="FAD-binding/transporter-associated domain-like"/>
    <property type="match status" value="1"/>
</dbReference>
<name>A0A6A5Z5G0_9PLEO</name>
<dbReference type="InterPro" id="IPR006094">
    <property type="entry name" value="Oxid_FAD_bind_N"/>
</dbReference>
<evidence type="ECO:0000313" key="6">
    <source>
        <dbReference type="Proteomes" id="UP000799770"/>
    </source>
</evidence>
<dbReference type="GO" id="GO:0071949">
    <property type="term" value="F:FAD binding"/>
    <property type="evidence" value="ECO:0007669"/>
    <property type="project" value="InterPro"/>
</dbReference>
<dbReference type="OrthoDB" id="9983560at2759"/>
<dbReference type="PANTHER" id="PTHR13878">
    <property type="entry name" value="GULONOLACTONE OXIDASE"/>
    <property type="match status" value="1"/>
</dbReference>
<feature type="chain" id="PRO_5025582352" evidence="3">
    <location>
        <begin position="45"/>
        <end position="615"/>
    </location>
</feature>
<dbReference type="Pfam" id="PF01565">
    <property type="entry name" value="FAD_binding_4"/>
    <property type="match status" value="1"/>
</dbReference>
<evidence type="ECO:0000256" key="3">
    <source>
        <dbReference type="SAM" id="SignalP"/>
    </source>
</evidence>
<evidence type="ECO:0000256" key="2">
    <source>
        <dbReference type="ARBA" id="ARBA00023002"/>
    </source>
</evidence>
<sequence>MSKHTSSSRHYTEDFIWSQNIQSKMRDLVFPLLFILILQGKVAASPTCKCAPHDGCWPSTAVWNDFNATVSGQLIKTEPLAISCYPGPQYNPTTCASVNVQWSNATFQGNSPVGIEYPLQLACPPVNASAGEQPGNCSIGEIPWYAVNATSIEHVSAGIAFGKSHNIRLVIKNTGHDGLGRSEGYGSLEIWIRHLRTGITYRDSYIDGCHSCNTTWNGPAITIGGGYTWADVYPVAKVHGVVVVGGGTPSVGSIGGWMQGGGHGPASRQFGLGADQVLEAQVVLANGSIVTASPCENTDLLSAIRGGGPGTYGVVVSTTVKAWPMFNVTSQQLAITSLTNDSSPLLDALTILYSDLPALNDAGYAGYGSWSIASSYPLFANVTSGYIHSFYMFNRSEQGARAAFATTLQKLLPFNTTSLSISLSYTSYPDYWSFYFTESGIEPPGGGQGTLGSRLFDRASVQDNTTGLREMMAIIAGTSDQMTSNNLELVSGGQVFKDADEPYSGLNPAWRTSYFSNIVSRAWATDASDEHIQRVKNDITFVKTGAMKMLARNTGAYMNEADPFDPDYEADFYGAHYQRLREIKREYDPHDVFYCRTCVGSSEWTQHDDGRLCRK</sequence>
<dbReference type="InterPro" id="IPR050432">
    <property type="entry name" value="FAD-linked_Oxidoreductases_BP"/>
</dbReference>
<keyword evidence="2" id="KW-0560">Oxidoreductase</keyword>
<evidence type="ECO:0000259" key="4">
    <source>
        <dbReference type="PROSITE" id="PS51387"/>
    </source>
</evidence>
<protein>
    <submittedName>
        <fullName evidence="5">FAD/FMN-containing protein</fullName>
    </submittedName>
</protein>
<evidence type="ECO:0000313" key="5">
    <source>
        <dbReference type="EMBL" id="KAF2114264.1"/>
    </source>
</evidence>
<dbReference type="InterPro" id="IPR036318">
    <property type="entry name" value="FAD-bd_PCMH-like_sf"/>
</dbReference>
<evidence type="ECO:0000256" key="1">
    <source>
        <dbReference type="ARBA" id="ARBA00005466"/>
    </source>
</evidence>
<dbReference type="InterPro" id="IPR016169">
    <property type="entry name" value="FAD-bd_PCMH_sub2"/>
</dbReference>
<comment type="similarity">
    <text evidence="1">Belongs to the oxygen-dependent FAD-linked oxidoreductase family.</text>
</comment>
<feature type="signal peptide" evidence="3">
    <location>
        <begin position="1"/>
        <end position="44"/>
    </location>
</feature>
<gene>
    <name evidence="5" type="ORF">BDV96DRAFT_661561</name>
</gene>
<dbReference type="InterPro" id="IPR012951">
    <property type="entry name" value="BBE"/>
</dbReference>
<reference evidence="5" key="1">
    <citation type="journal article" date="2020" name="Stud. Mycol.">
        <title>101 Dothideomycetes genomes: a test case for predicting lifestyles and emergence of pathogens.</title>
        <authorList>
            <person name="Haridas S."/>
            <person name="Albert R."/>
            <person name="Binder M."/>
            <person name="Bloem J."/>
            <person name="Labutti K."/>
            <person name="Salamov A."/>
            <person name="Andreopoulos B."/>
            <person name="Baker S."/>
            <person name="Barry K."/>
            <person name="Bills G."/>
            <person name="Bluhm B."/>
            <person name="Cannon C."/>
            <person name="Castanera R."/>
            <person name="Culley D."/>
            <person name="Daum C."/>
            <person name="Ezra D."/>
            <person name="Gonzalez J."/>
            <person name="Henrissat B."/>
            <person name="Kuo A."/>
            <person name="Liang C."/>
            <person name="Lipzen A."/>
            <person name="Lutzoni F."/>
            <person name="Magnuson J."/>
            <person name="Mondo S."/>
            <person name="Nolan M."/>
            <person name="Ohm R."/>
            <person name="Pangilinan J."/>
            <person name="Park H.-J."/>
            <person name="Ramirez L."/>
            <person name="Alfaro M."/>
            <person name="Sun H."/>
            <person name="Tritt A."/>
            <person name="Yoshinaga Y."/>
            <person name="Zwiers L.-H."/>
            <person name="Turgeon B."/>
            <person name="Goodwin S."/>
            <person name="Spatafora J."/>
            <person name="Crous P."/>
            <person name="Grigoriev I."/>
        </authorList>
    </citation>
    <scope>NUCLEOTIDE SEQUENCE</scope>
    <source>
        <strain evidence="5">CBS 627.86</strain>
    </source>
</reference>
<keyword evidence="3" id="KW-0732">Signal</keyword>
<dbReference type="Gene3D" id="3.30.465.10">
    <property type="match status" value="2"/>
</dbReference>
<dbReference type="PANTHER" id="PTHR13878:SF91">
    <property type="entry name" value="FAD BINDING DOMAIN PROTEIN (AFU_ORTHOLOGUE AFUA_6G12070)-RELATED"/>
    <property type="match status" value="1"/>
</dbReference>
<dbReference type="EMBL" id="ML977326">
    <property type="protein sequence ID" value="KAF2114264.1"/>
    <property type="molecule type" value="Genomic_DNA"/>
</dbReference>
<dbReference type="AlphaFoldDB" id="A0A6A5Z5G0"/>
<keyword evidence="6" id="KW-1185">Reference proteome</keyword>
<dbReference type="GO" id="GO:0016491">
    <property type="term" value="F:oxidoreductase activity"/>
    <property type="evidence" value="ECO:0007669"/>
    <property type="project" value="UniProtKB-KW"/>
</dbReference>
<feature type="domain" description="FAD-binding PCMH-type" evidence="4">
    <location>
        <begin position="139"/>
        <end position="325"/>
    </location>
</feature>
<proteinExistence type="inferred from homology"/>
<dbReference type="PROSITE" id="PS51387">
    <property type="entry name" value="FAD_PCMH"/>
    <property type="match status" value="1"/>
</dbReference>
<dbReference type="Proteomes" id="UP000799770">
    <property type="component" value="Unassembled WGS sequence"/>
</dbReference>
<accession>A0A6A5Z5G0</accession>